<dbReference type="Proteomes" id="UP000279029">
    <property type="component" value="Chromosome"/>
</dbReference>
<dbReference type="AlphaFoldDB" id="A0A3P7PQR2"/>
<dbReference type="OrthoDB" id="9805499at2"/>
<organism evidence="1 2">
    <name type="scientific">Petrocella atlantisensis</name>
    <dbReference type="NCBI Taxonomy" id="2173034"/>
    <lineage>
        <taxon>Bacteria</taxon>
        <taxon>Bacillati</taxon>
        <taxon>Bacillota</taxon>
        <taxon>Clostridia</taxon>
        <taxon>Lachnospirales</taxon>
        <taxon>Vallitaleaceae</taxon>
        <taxon>Petrocella</taxon>
    </lineage>
</organism>
<dbReference type="RefSeq" id="WP_125136162.1">
    <property type="nucleotide sequence ID" value="NZ_LR130778.1"/>
</dbReference>
<sequence length="149" mass="17511">MKVLGVHLTKNDFRYAVMEGSKTNPSLIKKDKVITIKNASVPELMNWYDDNFKRLIERHNPDKISYRLTLNPNKEQLFNLEFPYGLLNLIAYEKEIDIREFTSQSYTPSKLDLNKGSDLYEYCDTVLGDNKPYWDKTTKYAVLAAWFEL</sequence>
<proteinExistence type="predicted"/>
<reference evidence="1 2" key="1">
    <citation type="submission" date="2018-09" db="EMBL/GenBank/DDBJ databases">
        <authorList>
            <person name="Postec A."/>
        </authorList>
    </citation>
    <scope>NUCLEOTIDE SEQUENCE [LARGE SCALE GENOMIC DNA]</scope>
    <source>
        <strain evidence="1">70B-A</strain>
    </source>
</reference>
<evidence type="ECO:0000313" key="2">
    <source>
        <dbReference type="Proteomes" id="UP000279029"/>
    </source>
</evidence>
<gene>
    <name evidence="1" type="ORF">PATL70BA_0833</name>
</gene>
<dbReference type="KEGG" id="cbar:PATL70BA_0833"/>
<name>A0A3P7PQR2_9FIRM</name>
<evidence type="ECO:0000313" key="1">
    <source>
        <dbReference type="EMBL" id="VDN46707.1"/>
    </source>
</evidence>
<protein>
    <submittedName>
        <fullName evidence="1">Uncharacterized protein</fullName>
    </submittedName>
</protein>
<accession>A0A3P7PQR2</accession>
<dbReference type="EMBL" id="LR130778">
    <property type="protein sequence ID" value="VDN46707.1"/>
    <property type="molecule type" value="Genomic_DNA"/>
</dbReference>
<keyword evidence="2" id="KW-1185">Reference proteome</keyword>